<evidence type="ECO:0000313" key="6">
    <source>
        <dbReference type="Proteomes" id="UP000703661"/>
    </source>
</evidence>
<evidence type="ECO:0000256" key="2">
    <source>
        <dbReference type="ARBA" id="ARBA00004613"/>
    </source>
</evidence>
<keyword evidence="6" id="KW-1185">Reference proteome</keyword>
<dbReference type="AlphaFoldDB" id="A0A9P6MUK1"/>
<dbReference type="GO" id="GO:0043657">
    <property type="term" value="C:host cell"/>
    <property type="evidence" value="ECO:0007669"/>
    <property type="project" value="UniProtKB-SubCell"/>
</dbReference>
<dbReference type="InterPro" id="IPR045379">
    <property type="entry name" value="Crinkler_N"/>
</dbReference>
<evidence type="ECO:0000256" key="1">
    <source>
        <dbReference type="ARBA" id="ARBA00004340"/>
    </source>
</evidence>
<dbReference type="EMBL" id="JAAAID010000905">
    <property type="protein sequence ID" value="KAG0013002.1"/>
    <property type="molecule type" value="Genomic_DNA"/>
</dbReference>
<accession>A0A9P6MUK1</accession>
<comment type="subcellular location">
    <subcellularLocation>
        <location evidence="1">Host cell</location>
    </subcellularLocation>
    <subcellularLocation>
        <location evidence="2">Secreted</location>
    </subcellularLocation>
</comment>
<feature type="domain" description="Crinkler effector protein N-terminal" evidence="4">
    <location>
        <begin position="20"/>
        <end position="118"/>
    </location>
</feature>
<feature type="non-terminal residue" evidence="5">
    <location>
        <position position="401"/>
    </location>
</feature>
<dbReference type="GO" id="GO:0005576">
    <property type="term" value="C:extracellular region"/>
    <property type="evidence" value="ECO:0007669"/>
    <property type="project" value="UniProtKB-SubCell"/>
</dbReference>
<keyword evidence="3" id="KW-0964">Secreted</keyword>
<dbReference type="Proteomes" id="UP000703661">
    <property type="component" value="Unassembled WGS sequence"/>
</dbReference>
<name>A0A9P6MUK1_9FUNG</name>
<protein>
    <recommendedName>
        <fullName evidence="4">Crinkler effector protein N-terminal domain-containing protein</fullName>
    </recommendedName>
</protein>
<evidence type="ECO:0000256" key="3">
    <source>
        <dbReference type="ARBA" id="ARBA00022525"/>
    </source>
</evidence>
<sequence length="401" mass="45331">MQETNQSLPTPTIADTLEPFCLVDGESISNAFSVKVSAADSVDDLKKLIKLDQTPAFDDITANKLTPWSVSIPVVEAKKHDPVILKSIESKDELLSTTDLSEVFGEGAPKKTIHIIIQRPPRVNDADDDDDDDISLEIIIKGRNPKSLIWGTNASSATIDELLNAIYDEHPSLNNGPWSVVVEPHNSFGYVLNDKQLRAKLKICARDKIQKIFIRLEVPRRPFSDFTTSDAYRMYGLQTLQDLKPINGIESIPFSSEEHIRALDDLYVTLRAATKSMPPEDGAGHSSYISVFLMHAVALFPDLKLELLKIWFNLMRYHQDESENFEDDTEDTTPIVSYGIATDSRKWQFVQCKVDTLHTSEYNDPIFRTFKIPGISDFSSNSWKNDTKNIFGHIVWLLRKM</sequence>
<proteinExistence type="predicted"/>
<evidence type="ECO:0000259" key="4">
    <source>
        <dbReference type="Pfam" id="PF20147"/>
    </source>
</evidence>
<dbReference type="Pfam" id="PF20147">
    <property type="entry name" value="Crinkler"/>
    <property type="match status" value="1"/>
</dbReference>
<gene>
    <name evidence="5" type="ORF">BGZ80_011370</name>
</gene>
<reference evidence="5" key="1">
    <citation type="journal article" date="2020" name="Fungal Divers.">
        <title>Resolving the Mortierellaceae phylogeny through synthesis of multi-gene phylogenetics and phylogenomics.</title>
        <authorList>
            <person name="Vandepol N."/>
            <person name="Liber J."/>
            <person name="Desiro A."/>
            <person name="Na H."/>
            <person name="Kennedy M."/>
            <person name="Barry K."/>
            <person name="Grigoriev I.V."/>
            <person name="Miller A.N."/>
            <person name="O'Donnell K."/>
            <person name="Stajich J.E."/>
            <person name="Bonito G."/>
        </authorList>
    </citation>
    <scope>NUCLEOTIDE SEQUENCE</scope>
    <source>
        <strain evidence="5">NRRL 2769</strain>
    </source>
</reference>
<organism evidence="5 6">
    <name type="scientific">Entomortierella chlamydospora</name>
    <dbReference type="NCBI Taxonomy" id="101097"/>
    <lineage>
        <taxon>Eukaryota</taxon>
        <taxon>Fungi</taxon>
        <taxon>Fungi incertae sedis</taxon>
        <taxon>Mucoromycota</taxon>
        <taxon>Mortierellomycotina</taxon>
        <taxon>Mortierellomycetes</taxon>
        <taxon>Mortierellales</taxon>
        <taxon>Mortierellaceae</taxon>
        <taxon>Entomortierella</taxon>
    </lineage>
</organism>
<comment type="caution">
    <text evidence="5">The sequence shown here is derived from an EMBL/GenBank/DDBJ whole genome shotgun (WGS) entry which is preliminary data.</text>
</comment>
<evidence type="ECO:0000313" key="5">
    <source>
        <dbReference type="EMBL" id="KAG0013002.1"/>
    </source>
</evidence>